<dbReference type="NCBIfam" id="NF001924">
    <property type="entry name" value="PRK00702.1"/>
    <property type="match status" value="1"/>
</dbReference>
<dbReference type="SUPFAM" id="SSF75445">
    <property type="entry name" value="D-ribose-5-phosphate isomerase (RpiA), lid domain"/>
    <property type="match status" value="1"/>
</dbReference>
<dbReference type="PANTHER" id="PTHR43748:SF3">
    <property type="entry name" value="RIBOSE-5-PHOSPHATE ISOMERASE 3, CHLOROPLASTIC-RELATED"/>
    <property type="match status" value="1"/>
</dbReference>
<name>A0A3B0TXY0_9ZZZZ</name>
<dbReference type="GO" id="GO:0004751">
    <property type="term" value="F:ribose-5-phosphate isomerase activity"/>
    <property type="evidence" value="ECO:0007669"/>
    <property type="project" value="UniProtKB-EC"/>
</dbReference>
<dbReference type="InterPro" id="IPR004788">
    <property type="entry name" value="Ribose5P_isomerase_type_A"/>
</dbReference>
<keyword evidence="4 5" id="KW-0413">Isomerase</keyword>
<dbReference type="CDD" id="cd01398">
    <property type="entry name" value="RPI_A"/>
    <property type="match status" value="1"/>
</dbReference>
<dbReference type="EMBL" id="UOEQ01000466">
    <property type="protein sequence ID" value="VAW23415.1"/>
    <property type="molecule type" value="Genomic_DNA"/>
</dbReference>
<evidence type="ECO:0000313" key="5">
    <source>
        <dbReference type="EMBL" id="VAW23415.1"/>
    </source>
</evidence>
<dbReference type="PANTHER" id="PTHR43748">
    <property type="entry name" value="RIBOSE-5-PHOSPHATE ISOMERASE 3, CHLOROPLASTIC-RELATED"/>
    <property type="match status" value="1"/>
</dbReference>
<comment type="catalytic activity">
    <reaction evidence="1">
        <text>aldehydo-D-ribose 5-phosphate = D-ribulose 5-phosphate</text>
        <dbReference type="Rhea" id="RHEA:14657"/>
        <dbReference type="ChEBI" id="CHEBI:58121"/>
        <dbReference type="ChEBI" id="CHEBI:58273"/>
        <dbReference type="EC" id="5.3.1.6"/>
    </reaction>
</comment>
<proteinExistence type="predicted"/>
<dbReference type="InterPro" id="IPR037171">
    <property type="entry name" value="NagB/RpiA_transferase-like"/>
</dbReference>
<sequence>MDHLKRQAAQAAMVELDIAASKLKASEILQIGLGTGSTARHFVDLLGEKVASGFKCICVPTSNETAAQAKTLNIALTDLDTIDRLHITIDGTDEIAPDMSLIKGGGGALLREKIVAAASDKMVVIADEGKRVEHLGAFALPVEVNVFGLKATKTAIGAVMKKFDIEPEMSLRMAQNGEPFMTDGAHFVIDACFGRILDARGTSSALLEVPGVVQHGLFLEICQTAYLAGPQGVSKLMA</sequence>
<gene>
    <name evidence="5" type="ORF">MNBD_ALPHA11-1077</name>
</gene>
<dbReference type="InterPro" id="IPR050262">
    <property type="entry name" value="Ribose-5P_isomerase"/>
</dbReference>
<evidence type="ECO:0000256" key="1">
    <source>
        <dbReference type="ARBA" id="ARBA00001713"/>
    </source>
</evidence>
<dbReference type="FunFam" id="3.40.50.1360:FF:000001">
    <property type="entry name" value="Ribose-5-phosphate isomerase A"/>
    <property type="match status" value="1"/>
</dbReference>
<dbReference type="GO" id="GO:0009052">
    <property type="term" value="P:pentose-phosphate shunt, non-oxidative branch"/>
    <property type="evidence" value="ECO:0007669"/>
    <property type="project" value="InterPro"/>
</dbReference>
<evidence type="ECO:0000256" key="3">
    <source>
        <dbReference type="ARBA" id="ARBA00011959"/>
    </source>
</evidence>
<dbReference type="NCBIfam" id="TIGR00021">
    <property type="entry name" value="rpiA"/>
    <property type="match status" value="1"/>
</dbReference>
<organism evidence="5">
    <name type="scientific">hydrothermal vent metagenome</name>
    <dbReference type="NCBI Taxonomy" id="652676"/>
    <lineage>
        <taxon>unclassified sequences</taxon>
        <taxon>metagenomes</taxon>
        <taxon>ecological metagenomes</taxon>
    </lineage>
</organism>
<evidence type="ECO:0000256" key="4">
    <source>
        <dbReference type="ARBA" id="ARBA00023235"/>
    </source>
</evidence>
<reference evidence="5" key="1">
    <citation type="submission" date="2018-06" db="EMBL/GenBank/DDBJ databases">
        <authorList>
            <person name="Zhirakovskaya E."/>
        </authorList>
    </citation>
    <scope>NUCLEOTIDE SEQUENCE</scope>
</reference>
<accession>A0A3B0TXY0</accession>
<dbReference type="Gene3D" id="3.40.50.1360">
    <property type="match status" value="1"/>
</dbReference>
<dbReference type="Gene3D" id="3.30.70.260">
    <property type="match status" value="1"/>
</dbReference>
<dbReference type="SUPFAM" id="SSF100950">
    <property type="entry name" value="NagB/RpiA/CoA transferase-like"/>
    <property type="match status" value="1"/>
</dbReference>
<dbReference type="AlphaFoldDB" id="A0A3B0TXY0"/>
<protein>
    <recommendedName>
        <fullName evidence="3">ribose-5-phosphate isomerase</fullName>
        <ecNumber evidence="3">5.3.1.6</ecNumber>
    </recommendedName>
</protein>
<evidence type="ECO:0000256" key="2">
    <source>
        <dbReference type="ARBA" id="ARBA00004921"/>
    </source>
</evidence>
<dbReference type="EC" id="5.3.1.6" evidence="3"/>
<comment type="pathway">
    <text evidence="2">Carbohydrate degradation.</text>
</comment>
<dbReference type="Pfam" id="PF06026">
    <property type="entry name" value="Rib_5-P_isom_A"/>
    <property type="match status" value="1"/>
</dbReference>